<dbReference type="SMART" id="SM00860">
    <property type="entry name" value="SMI1_KNR4"/>
    <property type="match status" value="1"/>
</dbReference>
<dbReference type="RefSeq" id="WP_265138003.1">
    <property type="nucleotide sequence ID" value="NZ_CP110418.1"/>
</dbReference>
<name>A0AA46X4M9_9FIRM</name>
<gene>
    <name evidence="2" type="ORF">OKW85_09125</name>
</gene>
<dbReference type="Gene3D" id="3.40.1580.10">
    <property type="entry name" value="SMI1/KNR4-like"/>
    <property type="match status" value="1"/>
</dbReference>
<accession>A0AA46X4M9</accession>
<dbReference type="KEGG" id="vrg:OKW85_09125"/>
<sequence length="142" mass="16215">MLNKFVLEQLIAFFQKNPVAQGKPTTDDEVLNIEKALNIKLDDDFKEFTMRFGGCVVRDTQIYGIHNSEFLGEDTIIDLNKEFSDYLKDGQSNLIIGTDGWGNPIYISPSKTVMIYNHDTDELLTLAANFSDYLEKILKKQI</sequence>
<dbReference type="Pfam" id="PF09346">
    <property type="entry name" value="SMI1_KNR4"/>
    <property type="match status" value="1"/>
</dbReference>
<dbReference type="Proteomes" id="UP001164244">
    <property type="component" value="Chromosome"/>
</dbReference>
<evidence type="ECO:0000313" key="2">
    <source>
        <dbReference type="EMBL" id="UZG50839.1"/>
    </source>
</evidence>
<evidence type="ECO:0000259" key="1">
    <source>
        <dbReference type="SMART" id="SM00860"/>
    </source>
</evidence>
<reference evidence="2" key="1">
    <citation type="submission" date="2022-11" db="EMBL/GenBank/DDBJ databases">
        <title>Complete genome sequence of Veillonella rogosae KCOM 3468 isolated from human Subgingival dental plaque of Chronic peridontitis Lesion.</title>
        <authorList>
            <person name="Park S.-N."/>
            <person name="Lim Y.K."/>
            <person name="Kook J.-K."/>
        </authorList>
    </citation>
    <scope>NUCLEOTIDE SEQUENCE</scope>
    <source>
        <strain evidence="2">KCOM 3468</strain>
    </source>
</reference>
<protein>
    <submittedName>
        <fullName evidence="2">SMI1/KNR4 family protein</fullName>
    </submittedName>
</protein>
<feature type="domain" description="Knr4/Smi1-like" evidence="1">
    <location>
        <begin position="24"/>
        <end position="136"/>
    </location>
</feature>
<dbReference type="AlphaFoldDB" id="A0AA46X4M9"/>
<evidence type="ECO:0000313" key="3">
    <source>
        <dbReference type="Proteomes" id="UP001164244"/>
    </source>
</evidence>
<dbReference type="InterPro" id="IPR037883">
    <property type="entry name" value="Knr4/Smi1-like_sf"/>
</dbReference>
<organism evidence="2 3">
    <name type="scientific">Veillonella rogosae</name>
    <dbReference type="NCBI Taxonomy" id="423477"/>
    <lineage>
        <taxon>Bacteria</taxon>
        <taxon>Bacillati</taxon>
        <taxon>Bacillota</taxon>
        <taxon>Negativicutes</taxon>
        <taxon>Veillonellales</taxon>
        <taxon>Veillonellaceae</taxon>
        <taxon>Veillonella</taxon>
    </lineage>
</organism>
<dbReference type="SUPFAM" id="SSF160631">
    <property type="entry name" value="SMI1/KNR4-like"/>
    <property type="match status" value="1"/>
</dbReference>
<proteinExistence type="predicted"/>
<dbReference type="EMBL" id="CP110418">
    <property type="protein sequence ID" value="UZG50839.1"/>
    <property type="molecule type" value="Genomic_DNA"/>
</dbReference>
<dbReference type="InterPro" id="IPR018958">
    <property type="entry name" value="Knr4/Smi1-like_dom"/>
</dbReference>